<evidence type="ECO:0000256" key="2">
    <source>
        <dbReference type="ARBA" id="ARBA00023082"/>
    </source>
</evidence>
<dbReference type="PANTHER" id="PTHR30385">
    <property type="entry name" value="SIGMA FACTOR F FLAGELLAR"/>
    <property type="match status" value="1"/>
</dbReference>
<dbReference type="Pfam" id="PF04539">
    <property type="entry name" value="Sigma70_r3"/>
    <property type="match status" value="1"/>
</dbReference>
<evidence type="ECO:0000259" key="6">
    <source>
        <dbReference type="Pfam" id="PF04542"/>
    </source>
</evidence>
<dbReference type="PRINTS" id="PR00046">
    <property type="entry name" value="SIGMA70FCT"/>
</dbReference>
<protein>
    <submittedName>
        <fullName evidence="8">SigB/SigF/SigG family RNA polymerase sigma factor</fullName>
    </submittedName>
</protein>
<dbReference type="AlphaFoldDB" id="A0A5B8U3K9"/>
<dbReference type="GO" id="GO:0003677">
    <property type="term" value="F:DNA binding"/>
    <property type="evidence" value="ECO:0007669"/>
    <property type="project" value="UniProtKB-KW"/>
</dbReference>
<dbReference type="InterPro" id="IPR013324">
    <property type="entry name" value="RNA_pol_sigma_r3/r4-like"/>
</dbReference>
<dbReference type="OrthoDB" id="9804285at2"/>
<proteinExistence type="predicted"/>
<dbReference type="Gene3D" id="1.20.120.1810">
    <property type="match status" value="1"/>
</dbReference>
<dbReference type="SUPFAM" id="SSF88946">
    <property type="entry name" value="Sigma2 domain of RNA polymerase sigma factors"/>
    <property type="match status" value="1"/>
</dbReference>
<keyword evidence="3" id="KW-0238">DNA-binding</keyword>
<dbReference type="EMBL" id="CP042430">
    <property type="protein sequence ID" value="QEC47634.1"/>
    <property type="molecule type" value="Genomic_DNA"/>
</dbReference>
<gene>
    <name evidence="8" type="ORF">FSW04_08630</name>
</gene>
<dbReference type="Pfam" id="PF04542">
    <property type="entry name" value="Sigma70_r2"/>
    <property type="match status" value="1"/>
</dbReference>
<dbReference type="NCBIfam" id="TIGR02937">
    <property type="entry name" value="sigma70-ECF"/>
    <property type="match status" value="1"/>
</dbReference>
<evidence type="ECO:0000256" key="4">
    <source>
        <dbReference type="ARBA" id="ARBA00023163"/>
    </source>
</evidence>
<reference evidence="8 9" key="1">
    <citation type="journal article" date="2018" name="J. Microbiol.">
        <title>Baekduia soli gen. nov., sp. nov., a novel bacterium isolated from the soil of Baekdu Mountain and proposal of a novel family name, Baekduiaceae fam. nov.</title>
        <authorList>
            <person name="An D.S."/>
            <person name="Siddiqi M.Z."/>
            <person name="Kim K.H."/>
            <person name="Yu H.S."/>
            <person name="Im W.T."/>
        </authorList>
    </citation>
    <scope>NUCLEOTIDE SEQUENCE [LARGE SCALE GENOMIC DNA]</scope>
    <source>
        <strain evidence="8 9">BR7-21</strain>
    </source>
</reference>
<keyword evidence="1" id="KW-0805">Transcription regulation</keyword>
<dbReference type="CDD" id="cd06171">
    <property type="entry name" value="Sigma70_r4"/>
    <property type="match status" value="1"/>
</dbReference>
<dbReference type="GO" id="GO:0016987">
    <property type="term" value="F:sigma factor activity"/>
    <property type="evidence" value="ECO:0007669"/>
    <property type="project" value="UniProtKB-KW"/>
</dbReference>
<feature type="domain" description="RNA polymerase sigma-70 region 3" evidence="5">
    <location>
        <begin position="121"/>
        <end position="183"/>
    </location>
</feature>
<dbReference type="GO" id="GO:0006352">
    <property type="term" value="P:DNA-templated transcription initiation"/>
    <property type="evidence" value="ECO:0007669"/>
    <property type="project" value="InterPro"/>
</dbReference>
<feature type="domain" description="RNA polymerase sigma-70 region 4" evidence="7">
    <location>
        <begin position="208"/>
        <end position="254"/>
    </location>
</feature>
<dbReference type="SUPFAM" id="SSF88659">
    <property type="entry name" value="Sigma3 and sigma4 domains of RNA polymerase sigma factors"/>
    <property type="match status" value="2"/>
</dbReference>
<keyword evidence="2" id="KW-0731">Sigma factor</keyword>
<dbReference type="InterPro" id="IPR007627">
    <property type="entry name" value="RNA_pol_sigma70_r2"/>
</dbReference>
<dbReference type="Gene3D" id="1.20.140.160">
    <property type="match status" value="1"/>
</dbReference>
<dbReference type="InterPro" id="IPR013325">
    <property type="entry name" value="RNA_pol_sigma_r2"/>
</dbReference>
<sequence>MTVVSTPRPAEGTTHLPPRTDAQLLEAYAHSRDPRLRSALVERFLPLARSIAKRYRKAEEPFDDLLQVASLGLLKAIDRFDPARGIAFSSFAVPTIVGELRRHFRDRCWSVRPPRELQERALEVDKYRTELTTRLGRSPSVREIGQALELDDEQVLEALQAQQGMRATSLDAPRGNGEDQDATLADAFGAEDPELGRAEHRATLSRLFERLDEREQRVLRLRFEEDLTQEEIGRIVGVSQMQVSRIIRGAVGKLSASRGRSL</sequence>
<feature type="domain" description="RNA polymerase sigma-70 region 2" evidence="6">
    <location>
        <begin position="40"/>
        <end position="107"/>
    </location>
</feature>
<dbReference type="Pfam" id="PF04545">
    <property type="entry name" value="Sigma70_r4"/>
    <property type="match status" value="1"/>
</dbReference>
<dbReference type="Proteomes" id="UP000321805">
    <property type="component" value="Chromosome"/>
</dbReference>
<dbReference type="KEGG" id="bsol:FSW04_08630"/>
<evidence type="ECO:0000313" key="9">
    <source>
        <dbReference type="Proteomes" id="UP000321805"/>
    </source>
</evidence>
<organism evidence="8 9">
    <name type="scientific">Baekduia soli</name>
    <dbReference type="NCBI Taxonomy" id="496014"/>
    <lineage>
        <taxon>Bacteria</taxon>
        <taxon>Bacillati</taxon>
        <taxon>Actinomycetota</taxon>
        <taxon>Thermoleophilia</taxon>
        <taxon>Solirubrobacterales</taxon>
        <taxon>Baekduiaceae</taxon>
        <taxon>Baekduia</taxon>
    </lineage>
</organism>
<keyword evidence="4" id="KW-0804">Transcription</keyword>
<name>A0A5B8U3K9_9ACTN</name>
<dbReference type="RefSeq" id="WP_146918314.1">
    <property type="nucleotide sequence ID" value="NZ_CP042430.1"/>
</dbReference>
<accession>A0A5B8U3K9</accession>
<evidence type="ECO:0000256" key="1">
    <source>
        <dbReference type="ARBA" id="ARBA00023015"/>
    </source>
</evidence>
<dbReference type="InterPro" id="IPR007630">
    <property type="entry name" value="RNA_pol_sigma70_r4"/>
</dbReference>
<evidence type="ECO:0000256" key="3">
    <source>
        <dbReference type="ARBA" id="ARBA00023125"/>
    </source>
</evidence>
<dbReference type="InterPro" id="IPR007624">
    <property type="entry name" value="RNA_pol_sigma70_r3"/>
</dbReference>
<dbReference type="InterPro" id="IPR014284">
    <property type="entry name" value="RNA_pol_sigma-70_dom"/>
</dbReference>
<evidence type="ECO:0000259" key="7">
    <source>
        <dbReference type="Pfam" id="PF04545"/>
    </source>
</evidence>
<dbReference type="PANTHER" id="PTHR30385:SF4">
    <property type="entry name" value="RNA POLYMERASE SIGMA-E FACTOR"/>
    <property type="match status" value="1"/>
</dbReference>
<evidence type="ECO:0000313" key="8">
    <source>
        <dbReference type="EMBL" id="QEC47634.1"/>
    </source>
</evidence>
<keyword evidence="9" id="KW-1185">Reference proteome</keyword>
<evidence type="ECO:0000259" key="5">
    <source>
        <dbReference type="Pfam" id="PF04539"/>
    </source>
</evidence>
<dbReference type="InterPro" id="IPR014322">
    <property type="entry name" value="RNA_pol_sigma-B/F/G"/>
</dbReference>
<dbReference type="InterPro" id="IPR000943">
    <property type="entry name" value="RNA_pol_sigma70"/>
</dbReference>
<dbReference type="NCBIfam" id="TIGR02980">
    <property type="entry name" value="SigBFG"/>
    <property type="match status" value="1"/>
</dbReference>